<feature type="transmembrane region" description="Helical" evidence="9">
    <location>
        <begin position="531"/>
        <end position="556"/>
    </location>
</feature>
<feature type="transmembrane region" description="Helical" evidence="9">
    <location>
        <begin position="421"/>
        <end position="443"/>
    </location>
</feature>
<evidence type="ECO:0000256" key="4">
    <source>
        <dbReference type="ARBA" id="ARBA00022807"/>
    </source>
</evidence>
<organism evidence="11 12">
    <name type="scientific">Symbiodinium microadriaticum</name>
    <name type="common">Dinoflagellate</name>
    <name type="synonym">Zooxanthella microadriatica</name>
    <dbReference type="NCBI Taxonomy" id="2951"/>
    <lineage>
        <taxon>Eukaryota</taxon>
        <taxon>Sar</taxon>
        <taxon>Alveolata</taxon>
        <taxon>Dinophyceae</taxon>
        <taxon>Suessiales</taxon>
        <taxon>Symbiodiniaceae</taxon>
        <taxon>Symbiodinium</taxon>
    </lineage>
</organism>
<dbReference type="EMBL" id="LSRX01001625">
    <property type="protein sequence ID" value="OLP78332.1"/>
    <property type="molecule type" value="Genomic_DNA"/>
</dbReference>
<comment type="caution">
    <text evidence="11">The sequence shown here is derived from an EMBL/GenBank/DDBJ whole genome shotgun (WGS) entry which is preliminary data.</text>
</comment>
<dbReference type="PROSITE" id="PS50203">
    <property type="entry name" value="CALPAIN_CAT"/>
    <property type="match status" value="1"/>
</dbReference>
<keyword evidence="9" id="KW-0812">Transmembrane</keyword>
<keyword evidence="3 7" id="KW-0378">Hydrolase</keyword>
<dbReference type="GO" id="GO:0008483">
    <property type="term" value="F:transaminase activity"/>
    <property type="evidence" value="ECO:0007669"/>
    <property type="project" value="InterPro"/>
</dbReference>
<dbReference type="OrthoDB" id="268518at2759"/>
<dbReference type="CDD" id="cd07067">
    <property type="entry name" value="HP_PGM_like"/>
    <property type="match status" value="1"/>
</dbReference>
<dbReference type="GO" id="GO:0006508">
    <property type="term" value="P:proteolysis"/>
    <property type="evidence" value="ECO:0007669"/>
    <property type="project" value="UniProtKB-KW"/>
</dbReference>
<dbReference type="InterPro" id="IPR015421">
    <property type="entry name" value="PyrdxlP-dep_Trfase_major"/>
</dbReference>
<evidence type="ECO:0000313" key="12">
    <source>
        <dbReference type="Proteomes" id="UP000186817"/>
    </source>
</evidence>
<protein>
    <submittedName>
        <fullName evidence="11">Calpain-type cysteine protease DEK1</fullName>
    </submittedName>
</protein>
<dbReference type="PROSITE" id="PS00175">
    <property type="entry name" value="PG_MUTASE"/>
    <property type="match status" value="1"/>
</dbReference>
<dbReference type="GO" id="GO:0004198">
    <property type="term" value="F:calcium-dependent cysteine-type endopeptidase activity"/>
    <property type="evidence" value="ECO:0007669"/>
    <property type="project" value="InterPro"/>
</dbReference>
<evidence type="ECO:0000256" key="9">
    <source>
        <dbReference type="SAM" id="Phobius"/>
    </source>
</evidence>
<keyword evidence="9" id="KW-1133">Transmembrane helix</keyword>
<gene>
    <name evidence="11" type="primary">DEK1</name>
    <name evidence="11" type="ORF">AK812_SmicGene41500</name>
</gene>
<feature type="region of interest" description="Disordered" evidence="8">
    <location>
        <begin position="799"/>
        <end position="820"/>
    </location>
</feature>
<reference evidence="11 12" key="1">
    <citation type="submission" date="2016-02" db="EMBL/GenBank/DDBJ databases">
        <title>Genome analysis of coral dinoflagellate symbionts highlights evolutionary adaptations to a symbiotic lifestyle.</title>
        <authorList>
            <person name="Aranda M."/>
            <person name="Li Y."/>
            <person name="Liew Y.J."/>
            <person name="Baumgarten S."/>
            <person name="Simakov O."/>
            <person name="Wilson M."/>
            <person name="Piel J."/>
            <person name="Ashoor H."/>
            <person name="Bougouffa S."/>
            <person name="Bajic V.B."/>
            <person name="Ryu T."/>
            <person name="Ravasi T."/>
            <person name="Bayer T."/>
            <person name="Micklem G."/>
            <person name="Kim H."/>
            <person name="Bhak J."/>
            <person name="Lajeunesse T.C."/>
            <person name="Voolstra C.R."/>
        </authorList>
    </citation>
    <scope>NUCLEOTIDE SEQUENCE [LARGE SCALE GENOMIC DNA]</scope>
    <source>
        <strain evidence="11 12">CCMP2467</strain>
    </source>
</reference>
<evidence type="ECO:0000256" key="2">
    <source>
        <dbReference type="ARBA" id="ARBA00022670"/>
    </source>
</evidence>
<accession>A0A1Q9C5X9</accession>
<dbReference type="SUPFAM" id="SSF53383">
    <property type="entry name" value="PLP-dependent transferases"/>
    <property type="match status" value="1"/>
</dbReference>
<dbReference type="InterPro" id="IPR000169">
    <property type="entry name" value="Pept_cys_AS"/>
</dbReference>
<feature type="active site" evidence="6 7">
    <location>
        <position position="1293"/>
    </location>
</feature>
<dbReference type="SMART" id="SM00855">
    <property type="entry name" value="PGAM"/>
    <property type="match status" value="1"/>
</dbReference>
<feature type="domain" description="Calpain catalytic" evidence="10">
    <location>
        <begin position="1003"/>
        <end position="1351"/>
    </location>
</feature>
<dbReference type="GO" id="GO:0030170">
    <property type="term" value="F:pyridoxal phosphate binding"/>
    <property type="evidence" value="ECO:0007669"/>
    <property type="project" value="InterPro"/>
</dbReference>
<dbReference type="Pfam" id="PF00648">
    <property type="entry name" value="Peptidase_C2"/>
    <property type="match status" value="1"/>
</dbReference>
<dbReference type="PANTHER" id="PTHR10183:SF379">
    <property type="entry name" value="CALPAIN-5"/>
    <property type="match status" value="1"/>
</dbReference>
<keyword evidence="9" id="KW-0472">Membrane</keyword>
<feature type="transmembrane region" description="Helical" evidence="9">
    <location>
        <begin position="502"/>
        <end position="519"/>
    </location>
</feature>
<dbReference type="Gene3D" id="3.90.70.10">
    <property type="entry name" value="Cysteine proteinases"/>
    <property type="match status" value="1"/>
</dbReference>
<feature type="transmembrane region" description="Helical" evidence="9">
    <location>
        <begin position="455"/>
        <end position="481"/>
    </location>
</feature>
<dbReference type="InterPro" id="IPR022684">
    <property type="entry name" value="Calpain_cysteine_protease"/>
</dbReference>
<evidence type="ECO:0000259" key="10">
    <source>
        <dbReference type="PROSITE" id="PS50203"/>
    </source>
</evidence>
<evidence type="ECO:0000256" key="1">
    <source>
        <dbReference type="ARBA" id="ARBA00007623"/>
    </source>
</evidence>
<evidence type="ECO:0000256" key="5">
    <source>
        <dbReference type="ARBA" id="ARBA00022898"/>
    </source>
</evidence>
<dbReference type="InterPro" id="IPR013078">
    <property type="entry name" value="His_Pase_superF_clade-1"/>
</dbReference>
<dbReference type="SUPFAM" id="SSF53254">
    <property type="entry name" value="Phosphoglycerate mutase-like"/>
    <property type="match status" value="1"/>
</dbReference>
<dbReference type="SMART" id="SM00230">
    <property type="entry name" value="CysPc"/>
    <property type="match status" value="1"/>
</dbReference>
<dbReference type="InterPro" id="IPR049704">
    <property type="entry name" value="Aminotrans_3_PPA_site"/>
</dbReference>
<dbReference type="PROSITE" id="PS00139">
    <property type="entry name" value="THIOL_PROTEASE_CYS"/>
    <property type="match status" value="1"/>
</dbReference>
<dbReference type="InterPro" id="IPR015424">
    <property type="entry name" value="PyrdxlP-dep_Trfase"/>
</dbReference>
<evidence type="ECO:0000256" key="7">
    <source>
        <dbReference type="PROSITE-ProRule" id="PRU00239"/>
    </source>
</evidence>
<dbReference type="Gene3D" id="3.90.1150.10">
    <property type="entry name" value="Aspartate Aminotransferase, domain 1"/>
    <property type="match status" value="1"/>
</dbReference>
<dbReference type="InterPro" id="IPR001345">
    <property type="entry name" value="PG/BPGM_mutase_AS"/>
</dbReference>
<keyword evidence="12" id="KW-1185">Reference proteome</keyword>
<dbReference type="PANTHER" id="PTHR10183">
    <property type="entry name" value="CALPAIN"/>
    <property type="match status" value="1"/>
</dbReference>
<dbReference type="Pfam" id="PF00300">
    <property type="entry name" value="His_Phos_1"/>
    <property type="match status" value="1"/>
</dbReference>
<keyword evidence="5" id="KW-0663">Pyridoxal phosphate</keyword>
<dbReference type="InterPro" id="IPR001300">
    <property type="entry name" value="Peptidase_C2_calpain_cat"/>
</dbReference>
<name>A0A1Q9C5X9_SYMMI</name>
<feature type="active site" evidence="6 7">
    <location>
        <position position="1079"/>
    </location>
</feature>
<keyword evidence="4 7" id="KW-0788">Thiol protease</keyword>
<feature type="active site" evidence="6 7">
    <location>
        <position position="1264"/>
    </location>
</feature>
<sequence>MEMDKPWEPLAIHTSAGVPHALADFVERLSLHLPWPPEGDWFLNLQLEGATAVWAGVETLATLRSHNIVPAASGCGEVSKDDKCYLGVAEHSYHGAKTTALGQPALPRWNKAPRTVGQVPYPLPPADAATSQQAQKAYLDQFEAFLMEHKEVGILIFEPQWGSSLLGRTWPAALLRNVISLCHALGRSVLCDEIMCGLGRHGQGESLFLSSAWELNPDGVTFGKAIASGTFPLSGVAIRGGANTLLESGQKVVQGHTYAGSSSLAYLTAAQVLREVPAWLCNVKKLGELVIEILGPLQDEKFFHLHGQGLLWGVELLGGHDLKRLKQLCEKEAVWPYFVEGPIAGVTGFMISPALDISNEHFREGLHRIQRALQALKVYNLGFTWAEGLNLGTVLVAVGDGLVIPKMKEFSVLHKQHPMPYLMLCWAPVEASYALTLFGVFTAVSAPATMPSLNIVLLLASTMIRIAATVVAGAALGYAAWFLIDKRREATLFGHQVFTNQPVEAFLMLLAVALCAYGLGSNTKGRPTLPLFFGCGSLFQPELMVIVTGSTFAMCCERYNSQNLLAQVEQIMGGVWVFAQLILFAMLGSKTSPSIFPTLVTVLPIMAVGLLARFAGVLLSVRATTAQRRTENQGLGQALADACFCFLSVLPRATIQGALGAVPVNQRFFQDEAREDRSEARHLIFTAARLYIFCMSIFGMFLLNTFGPMLLEASEERPPEEEAFIHDRFASDLEQFDDRGFHFDSHDRDEKVIDLAETLGQEYGIPASMVMSLLDERSKALSPVRGGLSPIREHRDIDKVQVSGTRSEELSDLSPSAKTDPVRSASARFVGLRARFETEPAPRTKWKELQMKRTWSKMDNFALFDSRGPQVEEDHSAVQGRYRGYTHCKGISKRSSPSDVELALRGQTLAPSKIVNTCSKSQFITHSHKCESQMPVDFKDACCCWSKLLTGRACKFYNAVCCPFVLCIWATSIYCCGCIRVYLNRGLYKFCCCLCRAFNCCWLYTDKDFPPQDVSLGDVKGDSAAGDREEGQKFAGQVKWVRGGKFPLPKDKQGRQRRMQLFSEEVDSRDICQGALGDCWLLAAIACLAEHKGAIQAVFRTKEVNPRGKYALRLFDGAKEKWEIIIIDDHIPCNKASYERDGSCKPLFSKPNKNELYVMLMEKAFAKFCGGYSALEGGQTIWAIRAMTGDPARLFYRSDAKDNWQRKDLKNFDDPRDKRKCGLYARDEKIDNDTMFEILRKYHALGSILSASGSSGADGLVTGHAYSILQVRKVNDGFMGIGGKDYKMVQIRNPWGAGEWKGDWSDKSKLWQDHPSVKKQLEFEDVDDGAFWMSWADFIQNWSRIGVVDRTVDINSLSLHVKDDSACAPTLGCCQGCCTFWFCCQGCKKVYCPHRSSDETIKVKKSCCNILSCLAQTPTVELEDSGILRILLAAASNGQGMTGPSRQVLLVRHGQSLHNADKGSAGIDPALSDSGLVQSLRLHGLPIFSDCELLVVSPLSRAVQTAAAAFGEHPGCRTVLTPLHTESAKRTGVATNLSPEESPAL</sequence>
<dbReference type="InterPro" id="IPR015422">
    <property type="entry name" value="PyrdxlP-dep_Trfase_small"/>
</dbReference>
<feature type="transmembrane region" description="Helical" evidence="9">
    <location>
        <begin position="595"/>
        <end position="619"/>
    </location>
</feature>
<dbReference type="Pfam" id="PF00202">
    <property type="entry name" value="Aminotran_3"/>
    <property type="match status" value="1"/>
</dbReference>
<evidence type="ECO:0000256" key="6">
    <source>
        <dbReference type="PIRSR" id="PIRSR622684-1"/>
    </source>
</evidence>
<feature type="transmembrane region" description="Helical" evidence="9">
    <location>
        <begin position="568"/>
        <end position="589"/>
    </location>
</feature>
<dbReference type="Gene3D" id="3.40.640.10">
    <property type="entry name" value="Type I PLP-dependent aspartate aminotransferase-like (Major domain)"/>
    <property type="match status" value="1"/>
</dbReference>
<dbReference type="CDD" id="cd00044">
    <property type="entry name" value="CysPc"/>
    <property type="match status" value="1"/>
</dbReference>
<dbReference type="InterPro" id="IPR029033">
    <property type="entry name" value="His_PPase_superfam"/>
</dbReference>
<dbReference type="SUPFAM" id="SSF54001">
    <property type="entry name" value="Cysteine proteinases"/>
    <property type="match status" value="1"/>
</dbReference>
<proteinExistence type="inferred from homology"/>
<dbReference type="Proteomes" id="UP000186817">
    <property type="component" value="Unassembled WGS sequence"/>
</dbReference>
<feature type="transmembrane region" description="Helical" evidence="9">
    <location>
        <begin position="690"/>
        <end position="711"/>
    </location>
</feature>
<dbReference type="InterPro" id="IPR005814">
    <property type="entry name" value="Aminotrans_3"/>
</dbReference>
<comment type="similarity">
    <text evidence="1">Belongs to the peptidase C2 family.</text>
</comment>
<dbReference type="PROSITE" id="PS00600">
    <property type="entry name" value="AA_TRANSFER_CLASS_3"/>
    <property type="match status" value="1"/>
</dbReference>
<keyword evidence="2 7" id="KW-0645">Protease</keyword>
<dbReference type="InterPro" id="IPR038765">
    <property type="entry name" value="Papain-like_cys_pep_sf"/>
</dbReference>
<evidence type="ECO:0000256" key="8">
    <source>
        <dbReference type="SAM" id="MobiDB-lite"/>
    </source>
</evidence>
<dbReference type="Gene3D" id="3.40.50.1240">
    <property type="entry name" value="Phosphoglycerate mutase-like"/>
    <property type="match status" value="1"/>
</dbReference>
<evidence type="ECO:0000256" key="3">
    <source>
        <dbReference type="ARBA" id="ARBA00022801"/>
    </source>
</evidence>
<evidence type="ECO:0000313" key="11">
    <source>
        <dbReference type="EMBL" id="OLP78332.1"/>
    </source>
</evidence>
<dbReference type="PRINTS" id="PR00704">
    <property type="entry name" value="CALPAIN"/>
</dbReference>